<name>A0A4Y7LIZ2_PAPSO</name>
<dbReference type="EMBL" id="CM010725">
    <property type="protein sequence ID" value="RZC84211.1"/>
    <property type="molecule type" value="Genomic_DNA"/>
</dbReference>
<evidence type="ECO:0000313" key="2">
    <source>
        <dbReference type="EMBL" id="RZC84211.1"/>
    </source>
</evidence>
<organism evidence="2 3">
    <name type="scientific">Papaver somniferum</name>
    <name type="common">Opium poppy</name>
    <dbReference type="NCBI Taxonomy" id="3469"/>
    <lineage>
        <taxon>Eukaryota</taxon>
        <taxon>Viridiplantae</taxon>
        <taxon>Streptophyta</taxon>
        <taxon>Embryophyta</taxon>
        <taxon>Tracheophyta</taxon>
        <taxon>Spermatophyta</taxon>
        <taxon>Magnoliopsida</taxon>
        <taxon>Ranunculales</taxon>
        <taxon>Papaveraceae</taxon>
        <taxon>Papaveroideae</taxon>
        <taxon>Papaver</taxon>
    </lineage>
</organism>
<dbReference type="Proteomes" id="UP000316621">
    <property type="component" value="Chromosome 11"/>
</dbReference>
<reference evidence="2 3" key="1">
    <citation type="journal article" date="2018" name="Science">
        <title>The opium poppy genome and morphinan production.</title>
        <authorList>
            <person name="Guo L."/>
            <person name="Winzer T."/>
            <person name="Yang X."/>
            <person name="Li Y."/>
            <person name="Ning Z."/>
            <person name="He Z."/>
            <person name="Teodor R."/>
            <person name="Lu Y."/>
            <person name="Bowser T.A."/>
            <person name="Graham I.A."/>
            <person name="Ye K."/>
        </authorList>
    </citation>
    <scope>NUCLEOTIDE SEQUENCE [LARGE SCALE GENOMIC DNA]</scope>
    <source>
        <strain evidence="3">cv. HN1</strain>
        <tissue evidence="2">Leaves</tissue>
    </source>
</reference>
<sequence length="89" mass="10062">MALIVVASQGIPIIWTESTQEKIAQQCKEKEGGQGGRRSENQGNQQLQHHPQLIFHPTILRLLCSSNQMNIEAHVSRRKHESSCFKISD</sequence>
<keyword evidence="3" id="KW-1185">Reference proteome</keyword>
<gene>
    <name evidence="2" type="ORF">C5167_046997</name>
</gene>
<evidence type="ECO:0000256" key="1">
    <source>
        <dbReference type="SAM" id="MobiDB-lite"/>
    </source>
</evidence>
<proteinExistence type="predicted"/>
<feature type="compositionally biased region" description="Basic and acidic residues" evidence="1">
    <location>
        <begin position="27"/>
        <end position="40"/>
    </location>
</feature>
<feature type="region of interest" description="Disordered" evidence="1">
    <location>
        <begin position="24"/>
        <end position="50"/>
    </location>
</feature>
<dbReference type="Gramene" id="RZC84211">
    <property type="protein sequence ID" value="RZC84211"/>
    <property type="gene ID" value="C5167_046997"/>
</dbReference>
<accession>A0A4Y7LIZ2</accession>
<dbReference type="AlphaFoldDB" id="A0A4Y7LIZ2"/>
<evidence type="ECO:0000313" key="3">
    <source>
        <dbReference type="Proteomes" id="UP000316621"/>
    </source>
</evidence>
<protein>
    <submittedName>
        <fullName evidence="2">Uncharacterized protein</fullName>
    </submittedName>
</protein>